<sequence length="117" mass="13220">MPAKIWLNMQDLREVQSNLKLAVDDFAEVADRNDDAEESVGTPFNDTELRNKVHDFEKDWNDNRSELSDALGKLREHIHDIITAYDDYDANLASQLETSEHSALSEPGSNNTPYAAV</sequence>
<dbReference type="Proteomes" id="UP000662814">
    <property type="component" value="Chromosome"/>
</dbReference>
<accession>A0ABX6YFZ2</accession>
<protein>
    <recommendedName>
        <fullName evidence="4">Flagellar protein FlgN</fullName>
    </recommendedName>
</protein>
<organism evidence="2 3">
    <name type="scientific">Paramicrobacterium chengjingii</name>
    <dbReference type="NCBI Taxonomy" id="2769067"/>
    <lineage>
        <taxon>Bacteria</taxon>
        <taxon>Bacillati</taxon>
        <taxon>Actinomycetota</taxon>
        <taxon>Actinomycetes</taxon>
        <taxon>Micrococcales</taxon>
        <taxon>Microbacteriaceae</taxon>
        <taxon>Paramicrobacterium</taxon>
    </lineage>
</organism>
<gene>
    <name evidence="2" type="ORF">HCR76_12965</name>
</gene>
<evidence type="ECO:0008006" key="4">
    <source>
        <dbReference type="Google" id="ProtNLM"/>
    </source>
</evidence>
<dbReference type="RefSeq" id="WP_166991193.1">
    <property type="nucleotide sequence ID" value="NZ_CP061169.1"/>
</dbReference>
<dbReference type="EMBL" id="CP061169">
    <property type="protein sequence ID" value="QPZ37723.1"/>
    <property type="molecule type" value="Genomic_DNA"/>
</dbReference>
<evidence type="ECO:0000256" key="1">
    <source>
        <dbReference type="SAM" id="MobiDB-lite"/>
    </source>
</evidence>
<feature type="region of interest" description="Disordered" evidence="1">
    <location>
        <begin position="98"/>
        <end position="117"/>
    </location>
</feature>
<evidence type="ECO:0000313" key="2">
    <source>
        <dbReference type="EMBL" id="QPZ37723.1"/>
    </source>
</evidence>
<name>A0ABX6YFZ2_9MICO</name>
<reference evidence="2 3" key="1">
    <citation type="submission" date="2020-12" db="EMBL/GenBank/DDBJ databases">
        <title>Microbacterium sp. HY060.</title>
        <authorList>
            <person name="Zhou J."/>
        </authorList>
    </citation>
    <scope>NUCLEOTIDE SEQUENCE [LARGE SCALE GENOMIC DNA]</scope>
    <source>
        <strain evidence="2 3">HY60</strain>
    </source>
</reference>
<feature type="compositionally biased region" description="Polar residues" evidence="1">
    <location>
        <begin position="107"/>
        <end position="117"/>
    </location>
</feature>
<evidence type="ECO:0000313" key="3">
    <source>
        <dbReference type="Proteomes" id="UP000662814"/>
    </source>
</evidence>
<proteinExistence type="predicted"/>
<keyword evidence="3" id="KW-1185">Reference proteome</keyword>